<dbReference type="Proteomes" id="UP001385951">
    <property type="component" value="Unassembled WGS sequence"/>
</dbReference>
<dbReference type="GO" id="GO:0003677">
    <property type="term" value="F:DNA binding"/>
    <property type="evidence" value="ECO:0007669"/>
    <property type="project" value="InterPro"/>
</dbReference>
<evidence type="ECO:0000256" key="2">
    <source>
        <dbReference type="SAM" id="MobiDB-lite"/>
    </source>
</evidence>
<feature type="coiled-coil region" evidence="1">
    <location>
        <begin position="429"/>
        <end position="456"/>
    </location>
</feature>
<dbReference type="SUPFAM" id="SSF159042">
    <property type="entry name" value="Plus3-like"/>
    <property type="match status" value="1"/>
</dbReference>
<feature type="compositionally biased region" description="Acidic residues" evidence="2">
    <location>
        <begin position="182"/>
        <end position="213"/>
    </location>
</feature>
<protein>
    <submittedName>
        <fullName evidence="3">Uncharacterized protein</fullName>
    </submittedName>
</protein>
<feature type="compositionally biased region" description="Low complexity" evidence="2">
    <location>
        <begin position="125"/>
        <end position="140"/>
    </location>
</feature>
<organism evidence="3 4">
    <name type="scientific">Cerrena zonata</name>
    <dbReference type="NCBI Taxonomy" id="2478898"/>
    <lineage>
        <taxon>Eukaryota</taxon>
        <taxon>Fungi</taxon>
        <taxon>Dikarya</taxon>
        <taxon>Basidiomycota</taxon>
        <taxon>Agaricomycotina</taxon>
        <taxon>Agaricomycetes</taxon>
        <taxon>Polyporales</taxon>
        <taxon>Cerrenaceae</taxon>
        <taxon>Cerrena</taxon>
    </lineage>
</organism>
<feature type="region of interest" description="Disordered" evidence="2">
    <location>
        <begin position="1"/>
        <end position="99"/>
    </location>
</feature>
<reference evidence="3 4" key="1">
    <citation type="submission" date="2022-09" db="EMBL/GenBank/DDBJ databases">
        <authorList>
            <person name="Palmer J.M."/>
        </authorList>
    </citation>
    <scope>NUCLEOTIDE SEQUENCE [LARGE SCALE GENOMIC DNA]</scope>
    <source>
        <strain evidence="3 4">DSM 7382</strain>
    </source>
</reference>
<name>A0AAW0FM51_9APHY</name>
<keyword evidence="1" id="KW-0175">Coiled coil</keyword>
<evidence type="ECO:0000313" key="3">
    <source>
        <dbReference type="EMBL" id="KAK7679284.1"/>
    </source>
</evidence>
<evidence type="ECO:0000256" key="1">
    <source>
        <dbReference type="SAM" id="Coils"/>
    </source>
</evidence>
<accession>A0AAW0FM51</accession>
<keyword evidence="4" id="KW-1185">Reference proteome</keyword>
<feature type="compositionally biased region" description="Acidic residues" evidence="2">
    <location>
        <begin position="51"/>
        <end position="77"/>
    </location>
</feature>
<sequence>MSDLDDDLLALAGAGSEEEEAGVSGGSDSDVPLKRKTKPSGGAAKRRKVEEEEEEEEEEGDDDEEEGDDDEGEEEELVNPYPLEGKYKDEEDRENLLDMDEIEREQVLFERSQEMEKYNERKYLLQRAKQQQQQSNQTNKKATRSSNRSKATTGAKSSKLDKLSELRKQREQRTTGRRRDEDFEDEEDEDLEEEEEEEEDEEDEDEGYGEDEVVWGSGSRNKTKTRSYERATFEDIRKIKNKNQTKEFPINIFSDGEIEREEFDRYVFELLKTNEELPYKEEVEEISQRLNNLMNRSLNDHDINEMIERKQKLQGNIQGFDAVFQKAKLMDQLKISKQQRQTGDVKKIINKLKEIDEILINQTKQHNNSKSLNTMSKVNERNRKLNQENIRKAEIKSSQLKKIIDANEGGDPFSRLKTQTKVFYQDLMKQENEKAINEAKMNYDNLIAEKSELESKIATSTYRILGNMDKMIKDIDINIEIDI</sequence>
<dbReference type="EMBL" id="JASBNA010000061">
    <property type="protein sequence ID" value="KAK7679284.1"/>
    <property type="molecule type" value="Genomic_DNA"/>
</dbReference>
<feature type="compositionally biased region" description="Polar residues" evidence="2">
    <location>
        <begin position="144"/>
        <end position="156"/>
    </location>
</feature>
<comment type="caution">
    <text evidence="3">The sequence shown here is derived from an EMBL/GenBank/DDBJ whole genome shotgun (WGS) entry which is preliminary data.</text>
</comment>
<gene>
    <name evidence="3" type="ORF">QCA50_017671</name>
</gene>
<feature type="region of interest" description="Disordered" evidence="2">
    <location>
        <begin position="120"/>
        <end position="229"/>
    </location>
</feature>
<feature type="compositionally biased region" description="Basic and acidic residues" evidence="2">
    <location>
        <begin position="158"/>
        <end position="181"/>
    </location>
</feature>
<evidence type="ECO:0000313" key="4">
    <source>
        <dbReference type="Proteomes" id="UP001385951"/>
    </source>
</evidence>
<proteinExistence type="predicted"/>
<dbReference type="InterPro" id="IPR036128">
    <property type="entry name" value="Plus3-like_sf"/>
</dbReference>
<dbReference type="AlphaFoldDB" id="A0AAW0FM51"/>
<feature type="compositionally biased region" description="Basic and acidic residues" evidence="2">
    <location>
        <begin position="85"/>
        <end position="96"/>
    </location>
</feature>